<accession>A0AA39C3R6</accession>
<organism evidence="4 5">
    <name type="scientific">Microctonus hyperodae</name>
    <name type="common">Parasitoid wasp</name>
    <dbReference type="NCBI Taxonomy" id="165561"/>
    <lineage>
        <taxon>Eukaryota</taxon>
        <taxon>Metazoa</taxon>
        <taxon>Ecdysozoa</taxon>
        <taxon>Arthropoda</taxon>
        <taxon>Hexapoda</taxon>
        <taxon>Insecta</taxon>
        <taxon>Pterygota</taxon>
        <taxon>Neoptera</taxon>
        <taxon>Endopterygota</taxon>
        <taxon>Hymenoptera</taxon>
        <taxon>Apocrita</taxon>
        <taxon>Ichneumonoidea</taxon>
        <taxon>Braconidae</taxon>
        <taxon>Euphorinae</taxon>
        <taxon>Microctonus</taxon>
    </lineage>
</organism>
<evidence type="ECO:0000256" key="2">
    <source>
        <dbReference type="SAM" id="MobiDB-lite"/>
    </source>
</evidence>
<dbReference type="InterPro" id="IPR001995">
    <property type="entry name" value="Peptidase_A2_cat"/>
</dbReference>
<dbReference type="PROSITE" id="PS00141">
    <property type="entry name" value="ASP_PROTEASE"/>
    <property type="match status" value="1"/>
</dbReference>
<comment type="caution">
    <text evidence="4">The sequence shown here is derived from an EMBL/GenBank/DDBJ whole genome shotgun (WGS) entry which is preliminary data.</text>
</comment>
<evidence type="ECO:0000256" key="1">
    <source>
        <dbReference type="ARBA" id="ARBA00022801"/>
    </source>
</evidence>
<dbReference type="Pfam" id="PF13650">
    <property type="entry name" value="Asp_protease_2"/>
    <property type="match status" value="1"/>
</dbReference>
<feature type="non-terminal residue" evidence="4">
    <location>
        <position position="109"/>
    </location>
</feature>
<evidence type="ECO:0000313" key="4">
    <source>
        <dbReference type="EMBL" id="KAK0157054.1"/>
    </source>
</evidence>
<dbReference type="GO" id="GO:0004190">
    <property type="term" value="F:aspartic-type endopeptidase activity"/>
    <property type="evidence" value="ECO:0007669"/>
    <property type="project" value="InterPro"/>
</dbReference>
<dbReference type="InterPro" id="IPR021109">
    <property type="entry name" value="Peptidase_aspartic_dom_sf"/>
</dbReference>
<sequence length="109" mass="11875">MLHGFSGKNPQAMSVRVEGIEPRPFIVKRGQQSDTQPSTSSVDRSPALLPTALAHIASRNQSVPIRLLIDTGSEVSFITEHIIKSLNIQRRLSPIQIIGIGGQQVTHSK</sequence>
<feature type="domain" description="Peptidase A2" evidence="3">
    <location>
        <begin position="65"/>
        <end position="102"/>
    </location>
</feature>
<evidence type="ECO:0000313" key="5">
    <source>
        <dbReference type="Proteomes" id="UP001168972"/>
    </source>
</evidence>
<dbReference type="EMBL" id="JAQQBR010002440">
    <property type="protein sequence ID" value="KAK0157054.1"/>
    <property type="molecule type" value="Genomic_DNA"/>
</dbReference>
<dbReference type="Gene3D" id="2.40.70.10">
    <property type="entry name" value="Acid Proteases"/>
    <property type="match status" value="1"/>
</dbReference>
<proteinExistence type="predicted"/>
<evidence type="ECO:0000259" key="3">
    <source>
        <dbReference type="PROSITE" id="PS50175"/>
    </source>
</evidence>
<reference evidence="4" key="1">
    <citation type="journal article" date="2023" name="bioRxiv">
        <title>Scaffold-level genome assemblies of two parasitoid biocontrol wasps reveal the parthenogenesis mechanism and an associated novel virus.</title>
        <authorList>
            <person name="Inwood S."/>
            <person name="Skelly J."/>
            <person name="Guhlin J."/>
            <person name="Harrop T."/>
            <person name="Goldson S."/>
            <person name="Dearden P."/>
        </authorList>
    </citation>
    <scope>NUCLEOTIDE SEQUENCE</scope>
    <source>
        <strain evidence="4">Lincoln</strain>
        <tissue evidence="4">Whole body</tissue>
    </source>
</reference>
<protein>
    <recommendedName>
        <fullName evidence="3">Peptidase A2 domain-containing protein</fullName>
    </recommendedName>
</protein>
<dbReference type="AlphaFoldDB" id="A0AA39C3R6"/>
<dbReference type="SUPFAM" id="SSF50630">
    <property type="entry name" value="Acid proteases"/>
    <property type="match status" value="1"/>
</dbReference>
<name>A0AA39C3R6_MICHY</name>
<dbReference type="GO" id="GO:0006508">
    <property type="term" value="P:proteolysis"/>
    <property type="evidence" value="ECO:0007669"/>
    <property type="project" value="InterPro"/>
</dbReference>
<dbReference type="InterPro" id="IPR001969">
    <property type="entry name" value="Aspartic_peptidase_AS"/>
</dbReference>
<feature type="region of interest" description="Disordered" evidence="2">
    <location>
        <begin position="25"/>
        <end position="45"/>
    </location>
</feature>
<dbReference type="PROSITE" id="PS50175">
    <property type="entry name" value="ASP_PROT_RETROV"/>
    <property type="match status" value="1"/>
</dbReference>
<reference evidence="4" key="2">
    <citation type="submission" date="2023-03" db="EMBL/GenBank/DDBJ databases">
        <authorList>
            <person name="Inwood S.N."/>
            <person name="Skelly J.G."/>
            <person name="Guhlin J."/>
            <person name="Harrop T.W.R."/>
            <person name="Goldson S.G."/>
            <person name="Dearden P.K."/>
        </authorList>
    </citation>
    <scope>NUCLEOTIDE SEQUENCE</scope>
    <source>
        <strain evidence="4">Lincoln</strain>
        <tissue evidence="4">Whole body</tissue>
    </source>
</reference>
<keyword evidence="5" id="KW-1185">Reference proteome</keyword>
<feature type="compositionally biased region" description="Polar residues" evidence="2">
    <location>
        <begin position="30"/>
        <end position="43"/>
    </location>
</feature>
<gene>
    <name evidence="4" type="ORF">PV327_011434</name>
</gene>
<keyword evidence="1" id="KW-0378">Hydrolase</keyword>
<dbReference type="Proteomes" id="UP001168972">
    <property type="component" value="Unassembled WGS sequence"/>
</dbReference>